<organism evidence="2 3">
    <name type="scientific">Thiocapsa imhoffii</name>
    <dbReference type="NCBI Taxonomy" id="382777"/>
    <lineage>
        <taxon>Bacteria</taxon>
        <taxon>Pseudomonadati</taxon>
        <taxon>Pseudomonadota</taxon>
        <taxon>Gammaproteobacteria</taxon>
        <taxon>Chromatiales</taxon>
        <taxon>Chromatiaceae</taxon>
        <taxon>Thiocapsa</taxon>
    </lineage>
</organism>
<sequence length="260" mass="28626">MTTTHRFGTALALGALTMGLGSLQTAVAQSPHNFSANIGAVSNYLFRGVTQTQDKPAIQGGLDYEHISGFYAGTWISNVDFGSGYEFEIDLATDTFDVSSYSSPGYELDLYLGYAAAINDDLSFDLSAIYYAYPDGNDLDFAELGASGTWKWLTLGLAYTVYGQADKADGVKSGEAVFIQGDWYYYAALDFALPYDFGLELRGGYYDFDYNDGGNDYGHWGVTISRDAGEFGTFSLNYDQVGRDTYDTDPQFWVGWLKEF</sequence>
<proteinExistence type="predicted"/>
<comment type="caution">
    <text evidence="2">The sequence shown here is derived from an EMBL/GenBank/DDBJ whole genome shotgun (WGS) entry which is preliminary data.</text>
</comment>
<dbReference type="Pfam" id="PF09694">
    <property type="entry name" value="Gcw_chp"/>
    <property type="match status" value="1"/>
</dbReference>
<evidence type="ECO:0000313" key="2">
    <source>
        <dbReference type="EMBL" id="MBK1643661.1"/>
    </source>
</evidence>
<name>A0A9X0WFM7_9GAMM</name>
<dbReference type="EMBL" id="NRSD01000002">
    <property type="protein sequence ID" value="MBK1643661.1"/>
    <property type="molecule type" value="Genomic_DNA"/>
</dbReference>
<reference evidence="2 3" key="1">
    <citation type="journal article" date="2020" name="Microorganisms">
        <title>Osmotic Adaptation and Compatible Solute Biosynthesis of Phototrophic Bacteria as Revealed from Genome Analyses.</title>
        <authorList>
            <person name="Imhoff J.F."/>
            <person name="Rahn T."/>
            <person name="Kunzel S."/>
            <person name="Keller A."/>
            <person name="Neulinger S.C."/>
        </authorList>
    </citation>
    <scope>NUCLEOTIDE SEQUENCE [LARGE SCALE GENOMIC DNA]</scope>
    <source>
        <strain evidence="2 3">DSM 21303</strain>
    </source>
</reference>
<protein>
    <recommendedName>
        <fullName evidence="4">Ion channel protein Tsx</fullName>
    </recommendedName>
</protein>
<feature type="signal peptide" evidence="1">
    <location>
        <begin position="1"/>
        <end position="28"/>
    </location>
</feature>
<dbReference type="NCBIfam" id="TIGR02001">
    <property type="entry name" value="gcw_chp"/>
    <property type="match status" value="1"/>
</dbReference>
<dbReference type="InterPro" id="IPR010239">
    <property type="entry name" value="CHP02001"/>
</dbReference>
<dbReference type="Proteomes" id="UP001138802">
    <property type="component" value="Unassembled WGS sequence"/>
</dbReference>
<dbReference type="RefSeq" id="WP_200386468.1">
    <property type="nucleotide sequence ID" value="NZ_NRSD01000002.1"/>
</dbReference>
<accession>A0A9X0WFM7</accession>
<keyword evidence="3" id="KW-1185">Reference proteome</keyword>
<gene>
    <name evidence="2" type="ORF">CKO25_03095</name>
</gene>
<evidence type="ECO:0008006" key="4">
    <source>
        <dbReference type="Google" id="ProtNLM"/>
    </source>
</evidence>
<keyword evidence="1" id="KW-0732">Signal</keyword>
<feature type="chain" id="PRO_5040769959" description="Ion channel protein Tsx" evidence="1">
    <location>
        <begin position="29"/>
        <end position="260"/>
    </location>
</feature>
<dbReference type="AlphaFoldDB" id="A0A9X0WFM7"/>
<evidence type="ECO:0000313" key="3">
    <source>
        <dbReference type="Proteomes" id="UP001138802"/>
    </source>
</evidence>
<evidence type="ECO:0000256" key="1">
    <source>
        <dbReference type="SAM" id="SignalP"/>
    </source>
</evidence>